<dbReference type="STRING" id="44941.A0A397UV24"/>
<dbReference type="Proteomes" id="UP000266673">
    <property type="component" value="Unassembled WGS sequence"/>
</dbReference>
<dbReference type="InterPro" id="IPR046341">
    <property type="entry name" value="SET_dom_sf"/>
</dbReference>
<organism evidence="2 3">
    <name type="scientific">Gigaspora rosea</name>
    <dbReference type="NCBI Taxonomy" id="44941"/>
    <lineage>
        <taxon>Eukaryota</taxon>
        <taxon>Fungi</taxon>
        <taxon>Fungi incertae sedis</taxon>
        <taxon>Mucoromycota</taxon>
        <taxon>Glomeromycotina</taxon>
        <taxon>Glomeromycetes</taxon>
        <taxon>Diversisporales</taxon>
        <taxon>Gigasporaceae</taxon>
        <taxon>Gigaspora</taxon>
    </lineage>
</organism>
<gene>
    <name evidence="2" type="ORF">C2G38_2197237</name>
</gene>
<keyword evidence="3" id="KW-1185">Reference proteome</keyword>
<evidence type="ECO:0000313" key="3">
    <source>
        <dbReference type="Proteomes" id="UP000266673"/>
    </source>
</evidence>
<feature type="domain" description="SET" evidence="1">
    <location>
        <begin position="65"/>
        <end position="189"/>
    </location>
</feature>
<sequence length="201" mass="22635">MSKKLSKRKPTGWPTEIEYLTNNIYEPVSLKPAQYCLPLPKEHPSHPFTSSPLPPVASDPVMPNSWVRIKSLKEQKDHPAFPGYGLFATKELKELCLIISYTGIVTTRTVGGEESSDYVLGFDSQLCIDGWKKGSEARFINDYRGIFSKPNAAFHEYIDSQSGQVKMGVWVMPGVGKIKKGDEIVVSYGKSFWRERGFLKE</sequence>
<dbReference type="AlphaFoldDB" id="A0A397UV24"/>
<reference evidence="2 3" key="1">
    <citation type="submission" date="2018-06" db="EMBL/GenBank/DDBJ databases">
        <title>Comparative genomics reveals the genomic features of Rhizophagus irregularis, R. cerebriforme, R. diaphanum and Gigaspora rosea, and their symbiotic lifestyle signature.</title>
        <authorList>
            <person name="Morin E."/>
            <person name="San Clemente H."/>
            <person name="Chen E.C.H."/>
            <person name="De La Providencia I."/>
            <person name="Hainaut M."/>
            <person name="Kuo A."/>
            <person name="Kohler A."/>
            <person name="Murat C."/>
            <person name="Tang N."/>
            <person name="Roy S."/>
            <person name="Loubradou J."/>
            <person name="Henrissat B."/>
            <person name="Grigoriev I.V."/>
            <person name="Corradi N."/>
            <person name="Roux C."/>
            <person name="Martin F.M."/>
        </authorList>
    </citation>
    <scope>NUCLEOTIDE SEQUENCE [LARGE SCALE GENOMIC DNA]</scope>
    <source>
        <strain evidence="2 3">DAOM 194757</strain>
    </source>
</reference>
<evidence type="ECO:0000259" key="1">
    <source>
        <dbReference type="PROSITE" id="PS50280"/>
    </source>
</evidence>
<dbReference type="PROSITE" id="PS50280">
    <property type="entry name" value="SET"/>
    <property type="match status" value="1"/>
</dbReference>
<dbReference type="InterPro" id="IPR001214">
    <property type="entry name" value="SET_dom"/>
</dbReference>
<accession>A0A397UV24</accession>
<dbReference type="Gene3D" id="2.170.270.10">
    <property type="entry name" value="SET domain"/>
    <property type="match status" value="1"/>
</dbReference>
<proteinExistence type="predicted"/>
<dbReference type="Pfam" id="PF00856">
    <property type="entry name" value="SET"/>
    <property type="match status" value="1"/>
</dbReference>
<name>A0A397UV24_9GLOM</name>
<comment type="caution">
    <text evidence="2">The sequence shown here is derived from an EMBL/GenBank/DDBJ whole genome shotgun (WGS) entry which is preliminary data.</text>
</comment>
<protein>
    <recommendedName>
        <fullName evidence="1">SET domain-containing protein</fullName>
    </recommendedName>
</protein>
<dbReference type="OrthoDB" id="2017893at2759"/>
<dbReference type="EMBL" id="QKWP01000903">
    <property type="protein sequence ID" value="RIB13652.1"/>
    <property type="molecule type" value="Genomic_DNA"/>
</dbReference>
<dbReference type="SUPFAM" id="SSF82199">
    <property type="entry name" value="SET domain"/>
    <property type="match status" value="1"/>
</dbReference>
<evidence type="ECO:0000313" key="2">
    <source>
        <dbReference type="EMBL" id="RIB13652.1"/>
    </source>
</evidence>